<dbReference type="RefSeq" id="WP_164909004.1">
    <property type="nucleotide sequence ID" value="NZ_OBDR01000003.1"/>
</dbReference>
<dbReference type="EMBL" id="PVBU01000003">
    <property type="protein sequence ID" value="PQV43129.1"/>
    <property type="molecule type" value="Genomic_DNA"/>
</dbReference>
<name>A0A285F521_9EURY</name>
<protein>
    <submittedName>
        <fullName evidence="2">Uncharacterized protein</fullName>
    </submittedName>
</protein>
<dbReference type="EMBL" id="OBDR01000003">
    <property type="protein sequence ID" value="SNY06372.1"/>
    <property type="molecule type" value="Genomic_DNA"/>
</dbReference>
<reference evidence="1 4" key="3">
    <citation type="submission" date="2018-02" db="EMBL/GenBank/DDBJ databases">
        <title>Subsurface microbial communities from deep shales in Ohio and West Virginia, USA.</title>
        <authorList>
            <person name="Wrighton K."/>
        </authorList>
    </citation>
    <scope>NUCLEOTIDE SEQUENCE [LARGE SCALE GENOMIC DNA]</scope>
    <source>
        <strain evidence="1 4">DSM 10369</strain>
    </source>
</reference>
<reference evidence="3" key="2">
    <citation type="submission" date="2017-09" db="EMBL/GenBank/DDBJ databases">
        <authorList>
            <person name="Varghese N."/>
            <person name="Submissions S."/>
        </authorList>
    </citation>
    <scope>NUCLEOTIDE SEQUENCE [LARGE SCALE GENOMIC DNA]</scope>
    <source>
        <strain evidence="3">WG-1MB</strain>
    </source>
</reference>
<organism evidence="2 3">
    <name type="scientific">Methanohalophilus euhalobius</name>
    <dbReference type="NCBI Taxonomy" id="51203"/>
    <lineage>
        <taxon>Archaea</taxon>
        <taxon>Methanobacteriati</taxon>
        <taxon>Methanobacteriota</taxon>
        <taxon>Stenosarchaea group</taxon>
        <taxon>Methanomicrobia</taxon>
        <taxon>Methanosarcinales</taxon>
        <taxon>Methanosarcinaceae</taxon>
        <taxon>Methanohalophilus</taxon>
    </lineage>
</organism>
<dbReference type="Proteomes" id="UP000217726">
    <property type="component" value="Unassembled WGS sequence"/>
</dbReference>
<proteinExistence type="predicted"/>
<sequence>MFLTKTVILKMANPDNDLVETMQKYSDGMNYASKFVFDKGKPIPAMKLQKFTSIFVKY</sequence>
<keyword evidence="3" id="KW-1185">Reference proteome</keyword>
<evidence type="ECO:0000313" key="4">
    <source>
        <dbReference type="Proteomes" id="UP000251060"/>
    </source>
</evidence>
<evidence type="ECO:0000313" key="1">
    <source>
        <dbReference type="EMBL" id="PQV43129.1"/>
    </source>
</evidence>
<evidence type="ECO:0000313" key="2">
    <source>
        <dbReference type="EMBL" id="SNY06372.1"/>
    </source>
</evidence>
<accession>A0A285F521</accession>
<evidence type="ECO:0000313" key="3">
    <source>
        <dbReference type="Proteomes" id="UP000217726"/>
    </source>
</evidence>
<dbReference type="Proteomes" id="UP000251060">
    <property type="component" value="Unassembled WGS sequence"/>
</dbReference>
<reference evidence="2" key="1">
    <citation type="submission" date="2017-09" db="EMBL/GenBank/DDBJ databases">
        <authorList>
            <person name="Ehlers B."/>
            <person name="Leendertz F.H."/>
        </authorList>
    </citation>
    <scope>NUCLEOTIDE SEQUENCE [LARGE SCALE GENOMIC DNA]</scope>
    <source>
        <strain evidence="2">WG-1MB</strain>
    </source>
</reference>
<dbReference type="AlphaFoldDB" id="A0A285F521"/>
<gene>
    <name evidence="1" type="ORF">B0H22_103141</name>
    <name evidence="2" type="ORF">SAMN06295989_10397</name>
</gene>